<evidence type="ECO:0000313" key="2">
    <source>
        <dbReference type="EMBL" id="ERI85663.1"/>
    </source>
</evidence>
<gene>
    <name evidence="2" type="ORF">HMPREF1981_01462</name>
</gene>
<evidence type="ECO:0000256" key="1">
    <source>
        <dbReference type="SAM" id="MobiDB-lite"/>
    </source>
</evidence>
<dbReference type="HOGENOM" id="CLU_3212643_0_0_10"/>
<name>U2CNM6_9BACE</name>
<accession>U2CNM6</accession>
<proteinExistence type="predicted"/>
<protein>
    <submittedName>
        <fullName evidence="2">Uncharacterized protein</fullName>
    </submittedName>
</protein>
<dbReference type="EMBL" id="AWSV01000081">
    <property type="protein sequence ID" value="ERI85663.1"/>
    <property type="molecule type" value="Genomic_DNA"/>
</dbReference>
<reference evidence="2 3" key="1">
    <citation type="submission" date="2013-08" db="EMBL/GenBank/DDBJ databases">
        <authorList>
            <person name="Weinstock G."/>
            <person name="Sodergren E."/>
            <person name="Wylie T."/>
            <person name="Fulton L."/>
            <person name="Fulton R."/>
            <person name="Fronick C."/>
            <person name="O'Laughlin M."/>
            <person name="Godfrey J."/>
            <person name="Miner T."/>
            <person name="Herter B."/>
            <person name="Appelbaum E."/>
            <person name="Cordes M."/>
            <person name="Lek S."/>
            <person name="Wollam A."/>
            <person name="Pepin K.H."/>
            <person name="Palsikar V.B."/>
            <person name="Mitreva M."/>
            <person name="Wilson R.K."/>
        </authorList>
    </citation>
    <scope>NUCLEOTIDE SEQUENCE [LARGE SCALE GENOMIC DNA]</scope>
    <source>
        <strain evidence="2 3">F0041</strain>
    </source>
</reference>
<evidence type="ECO:0000313" key="3">
    <source>
        <dbReference type="Proteomes" id="UP000016496"/>
    </source>
</evidence>
<organism evidence="2 3">
    <name type="scientific">Bacteroides pyogenes F0041</name>
    <dbReference type="NCBI Taxonomy" id="1321819"/>
    <lineage>
        <taxon>Bacteria</taxon>
        <taxon>Pseudomonadati</taxon>
        <taxon>Bacteroidota</taxon>
        <taxon>Bacteroidia</taxon>
        <taxon>Bacteroidales</taxon>
        <taxon>Bacteroidaceae</taxon>
        <taxon>Bacteroides</taxon>
    </lineage>
</organism>
<feature type="region of interest" description="Disordered" evidence="1">
    <location>
        <begin position="24"/>
        <end position="44"/>
    </location>
</feature>
<sequence length="44" mass="4878">MVSSFPHSFGQKVDVNRFLEKSVQTGVENKIEESGTGRLPAKKD</sequence>
<comment type="caution">
    <text evidence="2">The sequence shown here is derived from an EMBL/GenBank/DDBJ whole genome shotgun (WGS) entry which is preliminary data.</text>
</comment>
<feature type="compositionally biased region" description="Basic and acidic residues" evidence="1">
    <location>
        <begin position="29"/>
        <end position="44"/>
    </location>
</feature>
<dbReference type="Proteomes" id="UP000016496">
    <property type="component" value="Unassembled WGS sequence"/>
</dbReference>
<dbReference type="PATRIC" id="fig|1321819.3.peg.1344"/>
<dbReference type="AlphaFoldDB" id="U2CNM6"/>